<keyword evidence="6 24" id="KW-0349">Heme</keyword>
<feature type="region of interest" description="Disordered" evidence="27">
    <location>
        <begin position="1"/>
        <end position="68"/>
    </location>
</feature>
<evidence type="ECO:0000256" key="19">
    <source>
        <dbReference type="ARBA" id="ARBA00049206"/>
    </source>
</evidence>
<dbReference type="PRINTS" id="PR00463">
    <property type="entry name" value="EP450I"/>
</dbReference>
<dbReference type="SMR" id="A0A2J8M2M6"/>
<dbReference type="EC" id="1.14.14.-" evidence="26"/>
<accession>A0A2J8M2M6</accession>
<dbReference type="SUPFAM" id="SSF48264">
    <property type="entry name" value="Cytochrome P450"/>
    <property type="match status" value="1"/>
</dbReference>
<evidence type="ECO:0000256" key="6">
    <source>
        <dbReference type="ARBA" id="ARBA00022617"/>
    </source>
</evidence>
<reference evidence="28 29" key="1">
    <citation type="submission" date="2017-12" db="EMBL/GenBank/DDBJ databases">
        <title>High-resolution comparative analysis of great ape genomes.</title>
        <authorList>
            <person name="Pollen A."/>
            <person name="Hastie A."/>
            <person name="Hormozdiari F."/>
            <person name="Dougherty M."/>
            <person name="Liu R."/>
            <person name="Chaisson M."/>
            <person name="Hoppe E."/>
            <person name="Hill C."/>
            <person name="Pang A."/>
            <person name="Hillier L."/>
            <person name="Baker C."/>
            <person name="Armstrong J."/>
            <person name="Shendure J."/>
            <person name="Paten B."/>
            <person name="Wilson R."/>
            <person name="Chao H."/>
            <person name="Schneider V."/>
            <person name="Ventura M."/>
            <person name="Kronenberg Z."/>
            <person name="Murali S."/>
            <person name="Gordon D."/>
            <person name="Cantsilieris S."/>
            <person name="Munson K."/>
            <person name="Nelson B."/>
            <person name="Raja A."/>
            <person name="Underwood J."/>
            <person name="Diekhans M."/>
            <person name="Fiddes I."/>
            <person name="Haussler D."/>
            <person name="Eichler E."/>
        </authorList>
    </citation>
    <scope>NUCLEOTIDE SEQUENCE [LARGE SCALE GENOMIC DNA]</scope>
    <source>
        <strain evidence="28">Yerkes chimp pedigree #C0471</strain>
    </source>
</reference>
<dbReference type="InterPro" id="IPR001128">
    <property type="entry name" value="Cyt_P450"/>
</dbReference>
<keyword evidence="15 25" id="KW-0503">Monooxygenase</keyword>
<evidence type="ECO:0000256" key="3">
    <source>
        <dbReference type="ARBA" id="ARBA00004448"/>
    </source>
</evidence>
<dbReference type="STRING" id="9598.ENSPTRP00000028088"/>
<evidence type="ECO:0000256" key="26">
    <source>
        <dbReference type="RuleBase" id="RU368047"/>
    </source>
</evidence>
<dbReference type="GO" id="GO:0005506">
    <property type="term" value="F:iron ion binding"/>
    <property type="evidence" value="ECO:0007669"/>
    <property type="project" value="UniProtKB-UniRule"/>
</dbReference>
<comment type="caution">
    <text evidence="28">The sequence shown here is derived from an EMBL/GenBank/DDBJ whole genome shotgun (WGS) entry which is preliminary data.</text>
</comment>
<keyword evidence="7" id="KW-0812">Transmembrane</keyword>
<evidence type="ECO:0000313" key="29">
    <source>
        <dbReference type="Proteomes" id="UP000236370"/>
    </source>
</evidence>
<dbReference type="Proteomes" id="UP000236370">
    <property type="component" value="Unassembled WGS sequence"/>
</dbReference>
<keyword evidence="9" id="KW-0999">Mitochondrion inner membrane</keyword>
<evidence type="ECO:0000256" key="13">
    <source>
        <dbReference type="ARBA" id="ARBA00023002"/>
    </source>
</evidence>
<evidence type="ECO:0000256" key="11">
    <source>
        <dbReference type="ARBA" id="ARBA00022848"/>
    </source>
</evidence>
<comment type="function">
    <text evidence="23">A cytochrome P450 monooxygenase involved in the metabolism of arachidonic acid and its conjugates. Mechanistically, uses molecular oxygen inserting one oxygen atom into a substrate, and reducing the second into a water molecule, with two electrons provided by NADPH via cytochrome P450 reductase (CPR; NADPH-ferrihemoprotein reductase). Acts as an omega and omega-1 hydroxylase for arachidonic acid and possibly for other long chain fatty acids. May modulate the arachidonic acid signaling pathway and play a role in other fatty acid signaling processes. May down-regulate the biological activities of N-arachidonoyl-serotonin, an endocannabinoid that has anti-nociceptive effects through inhibition of fatty acid amide hydrolase FAAH, TRPV1 receptor and T-type calcium channels. Catalyzes C-2 oxidation of the indole ring of N-arachidonoyl-serotonin forming a less active product 2-oxo-N-arachidonoyl-serotonin.</text>
</comment>
<dbReference type="KEGG" id="ptr:471267"/>
<evidence type="ECO:0000256" key="9">
    <source>
        <dbReference type="ARBA" id="ARBA00022792"/>
    </source>
</evidence>
<feature type="binding site" description="axial binding residue" evidence="24">
    <location>
        <position position="560"/>
    </location>
    <ligand>
        <name>heme</name>
        <dbReference type="ChEBI" id="CHEBI:30413"/>
    </ligand>
    <ligandPart>
        <name>Fe</name>
        <dbReference type="ChEBI" id="CHEBI:18248"/>
    </ligandPart>
</feature>
<dbReference type="GO" id="GO:0020037">
    <property type="term" value="F:heme binding"/>
    <property type="evidence" value="ECO:0007669"/>
    <property type="project" value="UniProtKB-UniRule"/>
</dbReference>
<evidence type="ECO:0000256" key="23">
    <source>
        <dbReference type="ARBA" id="ARBA00058812"/>
    </source>
</evidence>
<keyword evidence="17" id="KW-0496">Mitochondrion</keyword>
<dbReference type="GO" id="GO:0005789">
    <property type="term" value="C:endoplasmic reticulum membrane"/>
    <property type="evidence" value="ECO:0007669"/>
    <property type="project" value="UniProtKB-SubCell"/>
</dbReference>
<evidence type="ECO:0000256" key="27">
    <source>
        <dbReference type="SAM" id="MobiDB-lite"/>
    </source>
</evidence>
<comment type="catalytic activity">
    <reaction evidence="21">
        <text>N-[(5Z,8Z,11Z,14Z)-eicosatetraenoyl]-serotonin + reduced [NADPH--hemoprotein reductase] + O2 = 2-oxo-N-[(5Z,8Z,11Z,14Z)-eicosatetraenoyl]-serotonin + oxidized [NADPH--hemoprotein reductase] + H2O + H(+)</text>
        <dbReference type="Rhea" id="RHEA:50296"/>
        <dbReference type="Rhea" id="RHEA-COMP:11964"/>
        <dbReference type="Rhea" id="RHEA-COMP:11965"/>
        <dbReference type="ChEBI" id="CHEBI:15377"/>
        <dbReference type="ChEBI" id="CHEBI:15378"/>
        <dbReference type="ChEBI" id="CHEBI:15379"/>
        <dbReference type="ChEBI" id="CHEBI:57618"/>
        <dbReference type="ChEBI" id="CHEBI:58210"/>
        <dbReference type="ChEBI" id="CHEBI:132255"/>
        <dbReference type="ChEBI" id="CHEBI:132256"/>
    </reaction>
    <physiologicalReaction direction="left-to-right" evidence="21">
        <dbReference type="Rhea" id="RHEA:50297"/>
    </physiologicalReaction>
</comment>
<keyword evidence="8 24" id="KW-0479">Metal-binding</keyword>
<evidence type="ECO:0000256" key="7">
    <source>
        <dbReference type="ARBA" id="ARBA00022692"/>
    </source>
</evidence>
<comment type="cofactor">
    <cofactor evidence="1 24 26">
        <name>heme</name>
        <dbReference type="ChEBI" id="CHEBI:30413"/>
    </cofactor>
</comment>
<dbReference type="GO" id="GO:0005743">
    <property type="term" value="C:mitochondrial inner membrane"/>
    <property type="evidence" value="ECO:0007669"/>
    <property type="project" value="UniProtKB-SubCell"/>
</dbReference>
<dbReference type="PRINTS" id="PR01686">
    <property type="entry name" value="EP450ICYP2D"/>
</dbReference>
<name>A0A2J8M2M6_PANTR</name>
<evidence type="ECO:0000256" key="24">
    <source>
        <dbReference type="PIRSR" id="PIRSR602401-1"/>
    </source>
</evidence>
<evidence type="ECO:0000256" key="16">
    <source>
        <dbReference type="ARBA" id="ARBA00023098"/>
    </source>
</evidence>
<dbReference type="GO" id="GO:0006629">
    <property type="term" value="P:lipid metabolic process"/>
    <property type="evidence" value="ECO:0007669"/>
    <property type="project" value="UniProtKB-KW"/>
</dbReference>
<dbReference type="InterPro" id="IPR008069">
    <property type="entry name" value="Cyt_P450_E_grp-I_CYP2D-like"/>
</dbReference>
<evidence type="ECO:0000256" key="1">
    <source>
        <dbReference type="ARBA" id="ARBA00001971"/>
    </source>
</evidence>
<dbReference type="FunFam" id="1.10.630.10:FF:000017">
    <property type="entry name" value="cytochrome P450 2U1 isoform X1"/>
    <property type="match status" value="1"/>
</dbReference>
<evidence type="ECO:0000256" key="8">
    <source>
        <dbReference type="ARBA" id="ARBA00022723"/>
    </source>
</evidence>
<gene>
    <name evidence="28" type="ORF">CK820_G0024117</name>
</gene>
<evidence type="ECO:0000256" key="21">
    <source>
        <dbReference type="ARBA" id="ARBA00052159"/>
    </source>
</evidence>
<dbReference type="InterPro" id="IPR017972">
    <property type="entry name" value="Cyt_P450_CS"/>
</dbReference>
<evidence type="ECO:0000256" key="25">
    <source>
        <dbReference type="RuleBase" id="RU000461"/>
    </source>
</evidence>
<evidence type="ECO:0000256" key="18">
    <source>
        <dbReference type="ARBA" id="ARBA00023136"/>
    </source>
</evidence>
<evidence type="ECO:0000256" key="15">
    <source>
        <dbReference type="ARBA" id="ARBA00023033"/>
    </source>
</evidence>
<comment type="subcellular location">
    <subcellularLocation>
        <location evidence="4 26">Endoplasmic reticulum membrane</location>
        <topology evidence="4">Multi-pass membrane protein</topology>
    </subcellularLocation>
    <subcellularLocation>
        <location evidence="2 26">Microsome membrane</location>
        <topology evidence="2">Multi-pass membrane protein</topology>
    </subcellularLocation>
    <subcellularLocation>
        <location evidence="3">Mitochondrion inner membrane</location>
        <topology evidence="3">Multi-pass membrane protein</topology>
    </subcellularLocation>
</comment>
<dbReference type="Pfam" id="PF00067">
    <property type="entry name" value="p450"/>
    <property type="match status" value="1"/>
</dbReference>
<proteinExistence type="inferred from homology"/>
<protein>
    <recommendedName>
        <fullName evidence="26">Cytochrome P450</fullName>
        <ecNumber evidence="26">1.14.14.-</ecNumber>
    </recommendedName>
</protein>
<evidence type="ECO:0000313" key="28">
    <source>
        <dbReference type="EMBL" id="PNI53739.1"/>
    </source>
</evidence>
<comment type="similarity">
    <text evidence="5 25">Belongs to the cytochrome P450 family.</text>
</comment>
<dbReference type="PANTHER" id="PTHR24300">
    <property type="entry name" value="CYTOCHROME P450 508A4-RELATED"/>
    <property type="match status" value="1"/>
</dbReference>
<comment type="catalytic activity">
    <reaction evidence="19">
        <text>(5Z,8Z,11Z,14Z)-eicosatetraenoate + reduced [NADPH--hemoprotein reductase] + O2 = 19-hydroxy-(5Z,8Z,11Z,14Z)-eicosatetraenoate + oxidized [NADPH--hemoprotein reductase] + H2O + H(+)</text>
        <dbReference type="Rhea" id="RHEA:39759"/>
        <dbReference type="Rhea" id="RHEA-COMP:11964"/>
        <dbReference type="Rhea" id="RHEA-COMP:11965"/>
        <dbReference type="ChEBI" id="CHEBI:15377"/>
        <dbReference type="ChEBI" id="CHEBI:15378"/>
        <dbReference type="ChEBI" id="CHEBI:15379"/>
        <dbReference type="ChEBI" id="CHEBI:32395"/>
        <dbReference type="ChEBI" id="CHEBI:57618"/>
        <dbReference type="ChEBI" id="CHEBI:58210"/>
        <dbReference type="ChEBI" id="CHEBI:76627"/>
    </reaction>
    <physiologicalReaction direction="left-to-right" evidence="19">
        <dbReference type="Rhea" id="RHEA:39760"/>
    </physiologicalReaction>
</comment>
<dbReference type="PANTHER" id="PTHR24300:SF364">
    <property type="entry name" value="CYTOCHROME P450 2U1"/>
    <property type="match status" value="1"/>
</dbReference>
<dbReference type="InterPro" id="IPR036396">
    <property type="entry name" value="Cyt_P450_sf"/>
</dbReference>
<comment type="catalytic activity">
    <reaction evidence="20">
        <text>(5Z,8Z,11Z,14Z)-eicosatetraenoate + reduced [NADPH--hemoprotein reductase] + O2 = 20-hydroxy-(5Z,8Z,11Z,14Z)-eicosatetraenoate + oxidized [NADPH--hemoprotein reductase] + H2O + H(+)</text>
        <dbReference type="Rhea" id="RHEA:39755"/>
        <dbReference type="Rhea" id="RHEA-COMP:11964"/>
        <dbReference type="Rhea" id="RHEA-COMP:11965"/>
        <dbReference type="ChEBI" id="CHEBI:15377"/>
        <dbReference type="ChEBI" id="CHEBI:15378"/>
        <dbReference type="ChEBI" id="CHEBI:15379"/>
        <dbReference type="ChEBI" id="CHEBI:32395"/>
        <dbReference type="ChEBI" id="CHEBI:57618"/>
        <dbReference type="ChEBI" id="CHEBI:58210"/>
        <dbReference type="ChEBI" id="CHEBI:76624"/>
    </reaction>
    <physiologicalReaction direction="left-to-right" evidence="20">
        <dbReference type="Rhea" id="RHEA:39756"/>
    </physiologicalReaction>
</comment>
<sequence>MRAAQPIRGRSYTPCPPPTFQRRAGHWRRGAGSCVRVSSRQQGEPEAAGARTMSSPGPSQPPAEDPPWPARLLRAPLGLLRLDPSGGALLLCGLVALLGWSWLRRRRARGIPPGPTPWPLVGNFGHVLLPPFLRRRSWLSSRTRAAGIDPSVIGPQVLLAHLARVYGSIFSFFIGHYLVVVLSDFHSVREALVQQAEVFSDRPRVPLISIVTKEKGEREVVGCGYADAADESPGVVFAHYGPVWRQQRKFSHSTLRHFGLGKLSLEPKIIEEFKYVKAEMQKHREDPFCPFSIISNAVSNIICSLCFGQRFDYTNSEFKKMLGFMSRGLEICLNSQVLLVNICPWLYYLPFGPFKELRQIEKDITSFLKKIIKDHQESLDRENPQDFIDMYLLHMEEERKNNSNSSFDEEYLFYIIGDLFIAGTDTTTNSLLWCLLYMSLNPDVQEKVHEEIERVIGANRAPSLTDKAQMPYTEATIMEVQRLTVVVPLAIPHMTSENTVLQGYTIPKGTLILPNLWSVHRDPAIWEKPEDFYPNRFLDDQGQLIKKETFIPFGIGKRVCMGEQLAKMELFLMFVSLMQSFAFALPEDSKKPLLTGRFGLTLAPHPFNITISRR</sequence>
<keyword evidence="11" id="KW-0492">Microsome</keyword>
<dbReference type="Gene3D" id="1.10.630.10">
    <property type="entry name" value="Cytochrome P450"/>
    <property type="match status" value="1"/>
</dbReference>
<keyword evidence="18" id="KW-0472">Membrane</keyword>
<feature type="compositionally biased region" description="Pro residues" evidence="27">
    <location>
        <begin position="58"/>
        <end position="68"/>
    </location>
</feature>
<evidence type="ECO:0000256" key="20">
    <source>
        <dbReference type="ARBA" id="ARBA00051320"/>
    </source>
</evidence>
<dbReference type="AlphaFoldDB" id="A0A2J8M2M6"/>
<dbReference type="GO" id="GO:0102033">
    <property type="term" value="F:long-chain fatty acid omega-hydroxylase activity"/>
    <property type="evidence" value="ECO:0007669"/>
    <property type="project" value="UniProtKB-EC"/>
</dbReference>
<comment type="function">
    <text evidence="26">Cytochromes P450 are a group of heme-thiolate monooxygenases. In liver microsomes, this enzyme is involved in an NADPH-dependent electron transport pathway. It oxidizes a variety of structurally unrelated compounds, including steroids, fatty acids, and xenobiotics.</text>
</comment>
<dbReference type="PRINTS" id="PR00385">
    <property type="entry name" value="P450"/>
</dbReference>
<evidence type="ECO:0000256" key="12">
    <source>
        <dbReference type="ARBA" id="ARBA00022989"/>
    </source>
</evidence>
<dbReference type="CDD" id="cd20666">
    <property type="entry name" value="CYP2U1"/>
    <property type="match status" value="1"/>
</dbReference>
<evidence type="ECO:0000256" key="14">
    <source>
        <dbReference type="ARBA" id="ARBA00023004"/>
    </source>
</evidence>
<dbReference type="PROSITE" id="PS00086">
    <property type="entry name" value="CYTOCHROME_P450"/>
    <property type="match status" value="1"/>
</dbReference>
<evidence type="ECO:0000256" key="22">
    <source>
        <dbReference type="ARBA" id="ARBA00052378"/>
    </source>
</evidence>
<dbReference type="EMBL" id="NBAG03000271">
    <property type="protein sequence ID" value="PNI53739.1"/>
    <property type="molecule type" value="Genomic_DNA"/>
</dbReference>
<keyword evidence="12" id="KW-1133">Transmembrane helix</keyword>
<evidence type="ECO:0000256" key="17">
    <source>
        <dbReference type="ARBA" id="ARBA00023128"/>
    </source>
</evidence>
<keyword evidence="13 25" id="KW-0560">Oxidoreductase</keyword>
<keyword evidence="14 24" id="KW-0408">Iron</keyword>
<evidence type="ECO:0000256" key="10">
    <source>
        <dbReference type="ARBA" id="ARBA00022824"/>
    </source>
</evidence>
<evidence type="ECO:0000256" key="5">
    <source>
        <dbReference type="ARBA" id="ARBA00010617"/>
    </source>
</evidence>
<keyword evidence="16" id="KW-0443">Lipid metabolism</keyword>
<organism evidence="28 29">
    <name type="scientific">Pan troglodytes</name>
    <name type="common">Chimpanzee</name>
    <dbReference type="NCBI Taxonomy" id="9598"/>
    <lineage>
        <taxon>Eukaryota</taxon>
        <taxon>Metazoa</taxon>
        <taxon>Chordata</taxon>
        <taxon>Craniata</taxon>
        <taxon>Vertebrata</taxon>
        <taxon>Euteleostomi</taxon>
        <taxon>Mammalia</taxon>
        <taxon>Eutheria</taxon>
        <taxon>Euarchontoglires</taxon>
        <taxon>Primates</taxon>
        <taxon>Haplorrhini</taxon>
        <taxon>Catarrhini</taxon>
        <taxon>Hominidae</taxon>
        <taxon>Pan</taxon>
    </lineage>
</organism>
<evidence type="ECO:0000256" key="4">
    <source>
        <dbReference type="ARBA" id="ARBA00004477"/>
    </source>
</evidence>
<evidence type="ECO:0000256" key="2">
    <source>
        <dbReference type="ARBA" id="ARBA00004154"/>
    </source>
</evidence>
<dbReference type="InterPro" id="IPR002401">
    <property type="entry name" value="Cyt_P450_E_grp-I"/>
</dbReference>
<comment type="catalytic activity">
    <reaction evidence="22">
        <text>an omega-methyl-long-chain fatty acid + reduced [NADPH--hemoprotein reductase] + O2 = an omega-hydroxy-long-chain fatty acid + oxidized [NADPH--hemoprotein reductase] + H2O + H(+)</text>
        <dbReference type="Rhea" id="RHEA:56748"/>
        <dbReference type="Rhea" id="RHEA-COMP:11964"/>
        <dbReference type="Rhea" id="RHEA-COMP:11965"/>
        <dbReference type="ChEBI" id="CHEBI:15377"/>
        <dbReference type="ChEBI" id="CHEBI:15378"/>
        <dbReference type="ChEBI" id="CHEBI:15379"/>
        <dbReference type="ChEBI" id="CHEBI:57618"/>
        <dbReference type="ChEBI" id="CHEBI:58210"/>
        <dbReference type="ChEBI" id="CHEBI:140991"/>
        <dbReference type="ChEBI" id="CHEBI:140992"/>
        <dbReference type="EC" id="1.14.14.80"/>
    </reaction>
    <physiologicalReaction direction="left-to-right" evidence="22">
        <dbReference type="Rhea" id="RHEA:56749"/>
    </physiologicalReaction>
</comment>
<keyword evidence="10" id="KW-0256">Endoplasmic reticulum</keyword>
<dbReference type="InterPro" id="IPR050182">
    <property type="entry name" value="Cytochrome_P450_fam2"/>
</dbReference>